<dbReference type="FunCoup" id="A0A671UT64">
    <property type="interactions" value="1483"/>
</dbReference>
<dbReference type="Gene3D" id="3.40.30.10">
    <property type="entry name" value="Glutaredoxin"/>
    <property type="match status" value="1"/>
</dbReference>
<reference evidence="15" key="1">
    <citation type="submission" date="2021-04" db="EMBL/GenBank/DDBJ databases">
        <authorList>
            <consortium name="Wellcome Sanger Institute Data Sharing"/>
        </authorList>
    </citation>
    <scope>NUCLEOTIDE SEQUENCE [LARGE SCALE GENOMIC DNA]</scope>
</reference>
<evidence type="ECO:0000256" key="4">
    <source>
        <dbReference type="ARBA" id="ARBA00007764"/>
    </source>
</evidence>
<evidence type="ECO:0000256" key="8">
    <source>
        <dbReference type="ARBA" id="ARBA00023136"/>
    </source>
</evidence>
<comment type="function">
    <text evidence="13">Could act as a modulator of glutaredoxin biological activity. May play a role in cytoskeleton organization.</text>
</comment>
<comment type="subcellular location">
    <subcellularLocation>
        <location evidence="3">Cell projection</location>
        <location evidence="3">Ruffle membrane</location>
    </subcellularLocation>
    <subcellularLocation>
        <location evidence="2">Cytoplasm</location>
        <location evidence="2">Cytosol</location>
    </subcellularLocation>
    <subcellularLocation>
        <location evidence="1">Nucleus</location>
    </subcellularLocation>
</comment>
<evidence type="ECO:0000313" key="16">
    <source>
        <dbReference type="Proteomes" id="UP000472265"/>
    </source>
</evidence>
<evidence type="ECO:0000256" key="12">
    <source>
        <dbReference type="ARBA" id="ARBA00040886"/>
    </source>
</evidence>
<reference evidence="15" key="3">
    <citation type="submission" date="2025-09" db="UniProtKB">
        <authorList>
            <consortium name="Ensembl"/>
        </authorList>
    </citation>
    <scope>IDENTIFICATION</scope>
</reference>
<evidence type="ECO:0000256" key="5">
    <source>
        <dbReference type="ARBA" id="ARBA00022475"/>
    </source>
</evidence>
<feature type="chain" id="PRO_5025626277" description="SH3 domain-binding glutamic acid-rich-like protein 3" evidence="14">
    <location>
        <begin position="22"/>
        <end position="100"/>
    </location>
</feature>
<dbReference type="SUPFAM" id="SSF52833">
    <property type="entry name" value="Thioredoxin-like"/>
    <property type="match status" value="1"/>
</dbReference>
<evidence type="ECO:0000256" key="11">
    <source>
        <dbReference type="ARBA" id="ARBA00023273"/>
    </source>
</evidence>
<evidence type="ECO:0000256" key="7">
    <source>
        <dbReference type="ARBA" id="ARBA00022990"/>
    </source>
</evidence>
<dbReference type="PROSITE" id="PS51354">
    <property type="entry name" value="GLUTAREDOXIN_2"/>
    <property type="match status" value="1"/>
</dbReference>
<dbReference type="PANTHER" id="PTHR12232:SF3">
    <property type="entry name" value="SH3 DOMAIN-BINDING GLUTAMIC ACID-RICH-LIKE PROTEIN 3"/>
    <property type="match status" value="1"/>
</dbReference>
<comment type="similarity">
    <text evidence="4">Belongs to the SH3BGR family.</text>
</comment>
<gene>
    <name evidence="15" type="primary">SH3BGRL3</name>
    <name evidence="15" type="synonym">sh3bgrl3</name>
</gene>
<keyword evidence="10" id="KW-0539">Nucleus</keyword>
<proteinExistence type="inferred from homology"/>
<keyword evidence="6" id="KW-0963">Cytoplasm</keyword>
<dbReference type="GO" id="GO:0005634">
    <property type="term" value="C:nucleus"/>
    <property type="evidence" value="ECO:0007669"/>
    <property type="project" value="UniProtKB-SubCell"/>
</dbReference>
<evidence type="ECO:0000313" key="15">
    <source>
        <dbReference type="Ensembl" id="ENSSAUP00010015750.1"/>
    </source>
</evidence>
<dbReference type="GO" id="GO:0005829">
    <property type="term" value="C:cytosol"/>
    <property type="evidence" value="ECO:0007669"/>
    <property type="project" value="UniProtKB-SubCell"/>
</dbReference>
<dbReference type="InterPro" id="IPR051033">
    <property type="entry name" value="SH3BGR"/>
</dbReference>
<accession>A0A671UT64</accession>
<sequence length="100" mass="11184">MAWFLVVMLSLSAVLLMSAVAFQVKSQQAEMIRILDSKSIQYELVDISVGGELRDEMRSKAGDPTAVPPQLFNEDQYCGNYEMFSEAVEADTVEQFLKLA</sequence>
<keyword evidence="5" id="KW-1003">Cell membrane</keyword>
<evidence type="ECO:0000256" key="14">
    <source>
        <dbReference type="SAM" id="SignalP"/>
    </source>
</evidence>
<dbReference type="GO" id="GO:0032587">
    <property type="term" value="C:ruffle membrane"/>
    <property type="evidence" value="ECO:0007669"/>
    <property type="project" value="UniProtKB-SubCell"/>
</dbReference>
<keyword evidence="9" id="KW-0325">Glycoprotein</keyword>
<reference evidence="15" key="2">
    <citation type="submission" date="2025-08" db="UniProtKB">
        <authorList>
            <consortium name="Ensembl"/>
        </authorList>
    </citation>
    <scope>IDENTIFICATION</scope>
</reference>
<dbReference type="InParanoid" id="A0A671UT64"/>
<evidence type="ECO:0000256" key="2">
    <source>
        <dbReference type="ARBA" id="ARBA00004514"/>
    </source>
</evidence>
<evidence type="ECO:0000256" key="13">
    <source>
        <dbReference type="ARBA" id="ARBA00045345"/>
    </source>
</evidence>
<name>A0A671UT64_SPAAU</name>
<keyword evidence="8" id="KW-0472">Membrane</keyword>
<evidence type="ECO:0000256" key="10">
    <source>
        <dbReference type="ARBA" id="ARBA00023242"/>
    </source>
</evidence>
<evidence type="ECO:0000256" key="9">
    <source>
        <dbReference type="ARBA" id="ARBA00023180"/>
    </source>
</evidence>
<feature type="signal peptide" evidence="14">
    <location>
        <begin position="1"/>
        <end position="21"/>
    </location>
</feature>
<dbReference type="Pfam" id="PF04908">
    <property type="entry name" value="SH3BGR"/>
    <property type="match status" value="1"/>
</dbReference>
<evidence type="ECO:0000256" key="1">
    <source>
        <dbReference type="ARBA" id="ARBA00004123"/>
    </source>
</evidence>
<dbReference type="InterPro" id="IPR006993">
    <property type="entry name" value="Glut_rich_SH3-bd"/>
</dbReference>
<dbReference type="Proteomes" id="UP000472265">
    <property type="component" value="Chromosome 3"/>
</dbReference>
<evidence type="ECO:0000256" key="3">
    <source>
        <dbReference type="ARBA" id="ARBA00004632"/>
    </source>
</evidence>
<protein>
    <recommendedName>
        <fullName evidence="12">SH3 domain-binding glutamic acid-rich-like protein 3</fullName>
    </recommendedName>
</protein>
<dbReference type="AlphaFoldDB" id="A0A671UT64"/>
<keyword evidence="7" id="KW-0007">Acetylation</keyword>
<evidence type="ECO:0000256" key="6">
    <source>
        <dbReference type="ARBA" id="ARBA00022490"/>
    </source>
</evidence>
<organism evidence="15 16">
    <name type="scientific">Sparus aurata</name>
    <name type="common">Gilthead sea bream</name>
    <dbReference type="NCBI Taxonomy" id="8175"/>
    <lineage>
        <taxon>Eukaryota</taxon>
        <taxon>Metazoa</taxon>
        <taxon>Chordata</taxon>
        <taxon>Craniata</taxon>
        <taxon>Vertebrata</taxon>
        <taxon>Euteleostomi</taxon>
        <taxon>Actinopterygii</taxon>
        <taxon>Neopterygii</taxon>
        <taxon>Teleostei</taxon>
        <taxon>Neoteleostei</taxon>
        <taxon>Acanthomorphata</taxon>
        <taxon>Eupercaria</taxon>
        <taxon>Spariformes</taxon>
        <taxon>Sparidae</taxon>
        <taxon>Sparus</taxon>
    </lineage>
</organism>
<keyword evidence="11" id="KW-0966">Cell projection</keyword>
<dbReference type="Ensembl" id="ENSSAUT00010016696.1">
    <property type="protein sequence ID" value="ENSSAUP00010015750.1"/>
    <property type="gene ID" value="ENSSAUG00010007278.1"/>
</dbReference>
<keyword evidence="16" id="KW-1185">Reference proteome</keyword>
<keyword evidence="14" id="KW-0732">Signal</keyword>
<dbReference type="PANTHER" id="PTHR12232">
    <property type="entry name" value="SH3 DOMAIN-BINDING GLUTAMIC ACID-RICH-LIKE PROTEIN"/>
    <property type="match status" value="1"/>
</dbReference>
<dbReference type="InterPro" id="IPR036249">
    <property type="entry name" value="Thioredoxin-like_sf"/>
</dbReference>
<dbReference type="GeneTree" id="ENSGT00940000157260"/>